<dbReference type="AlphaFoldDB" id="A0A9P9G0J2"/>
<dbReference type="PANTHER" id="PTHR33048:SF143">
    <property type="entry name" value="EXTRACELLULAR MEMBRANE PROTEIN CFEM DOMAIN-CONTAINING PROTEIN-RELATED"/>
    <property type="match status" value="1"/>
</dbReference>
<dbReference type="EMBL" id="JAGTJS010000041">
    <property type="protein sequence ID" value="KAH7229998.1"/>
    <property type="molecule type" value="Genomic_DNA"/>
</dbReference>
<comment type="subcellular location">
    <subcellularLocation>
        <location evidence="1">Membrane</location>
        <topology evidence="1">Multi-pass membrane protein</topology>
    </subcellularLocation>
</comment>
<feature type="transmembrane region" description="Helical" evidence="6">
    <location>
        <begin position="20"/>
        <end position="39"/>
    </location>
</feature>
<accession>A0A9P9G0J2</accession>
<evidence type="ECO:0000313" key="9">
    <source>
        <dbReference type="Proteomes" id="UP000736672"/>
    </source>
</evidence>
<evidence type="ECO:0000313" key="8">
    <source>
        <dbReference type="EMBL" id="KAH7229998.1"/>
    </source>
</evidence>
<dbReference type="InterPro" id="IPR052337">
    <property type="entry name" value="SAT4-like"/>
</dbReference>
<evidence type="ECO:0000256" key="3">
    <source>
        <dbReference type="ARBA" id="ARBA00022989"/>
    </source>
</evidence>
<evidence type="ECO:0000256" key="1">
    <source>
        <dbReference type="ARBA" id="ARBA00004141"/>
    </source>
</evidence>
<keyword evidence="3 6" id="KW-1133">Transmembrane helix</keyword>
<dbReference type="Pfam" id="PF20684">
    <property type="entry name" value="Fung_rhodopsin"/>
    <property type="match status" value="1"/>
</dbReference>
<evidence type="ECO:0000259" key="7">
    <source>
        <dbReference type="Pfam" id="PF20684"/>
    </source>
</evidence>
<feature type="transmembrane region" description="Helical" evidence="6">
    <location>
        <begin position="51"/>
        <end position="72"/>
    </location>
</feature>
<keyword evidence="9" id="KW-1185">Reference proteome</keyword>
<feature type="transmembrane region" description="Helical" evidence="6">
    <location>
        <begin position="104"/>
        <end position="123"/>
    </location>
</feature>
<gene>
    <name evidence="8" type="ORF">B0J15DRAFT_518306</name>
</gene>
<sequence>MSPRFSVYRPPTDPMQPVVVAFNVFCQIRLIKLSILFFFLRIFPSHKFQTVVRWTTGLTVLICLIYLILFLIQRMPLWLFWEGWKDKTPRGVIVDGNAMGISHGALNVALDIWMLILPLSQLVKLGVKFKKKVGVIAMFSHDPYSKSHCLFDIMERDRSVPEDNLANWD</sequence>
<name>A0A9P9G0J2_FUSSL</name>
<evidence type="ECO:0000256" key="5">
    <source>
        <dbReference type="ARBA" id="ARBA00038359"/>
    </source>
</evidence>
<dbReference type="GO" id="GO:0016020">
    <property type="term" value="C:membrane"/>
    <property type="evidence" value="ECO:0007669"/>
    <property type="project" value="UniProtKB-SubCell"/>
</dbReference>
<keyword evidence="4 6" id="KW-0472">Membrane</keyword>
<organism evidence="8 9">
    <name type="scientific">Fusarium solani</name>
    <name type="common">Filamentous fungus</name>
    <dbReference type="NCBI Taxonomy" id="169388"/>
    <lineage>
        <taxon>Eukaryota</taxon>
        <taxon>Fungi</taxon>
        <taxon>Dikarya</taxon>
        <taxon>Ascomycota</taxon>
        <taxon>Pezizomycotina</taxon>
        <taxon>Sordariomycetes</taxon>
        <taxon>Hypocreomycetidae</taxon>
        <taxon>Hypocreales</taxon>
        <taxon>Nectriaceae</taxon>
        <taxon>Fusarium</taxon>
        <taxon>Fusarium solani species complex</taxon>
    </lineage>
</organism>
<dbReference type="InterPro" id="IPR049326">
    <property type="entry name" value="Rhodopsin_dom_fungi"/>
</dbReference>
<evidence type="ECO:0000256" key="6">
    <source>
        <dbReference type="SAM" id="Phobius"/>
    </source>
</evidence>
<protein>
    <recommendedName>
        <fullName evidence="7">Rhodopsin domain-containing protein</fullName>
    </recommendedName>
</protein>
<keyword evidence="2 6" id="KW-0812">Transmembrane</keyword>
<comment type="caution">
    <text evidence="8">The sequence shown here is derived from an EMBL/GenBank/DDBJ whole genome shotgun (WGS) entry which is preliminary data.</text>
</comment>
<dbReference type="OrthoDB" id="2496787at2759"/>
<comment type="similarity">
    <text evidence="5">Belongs to the SAT4 family.</text>
</comment>
<evidence type="ECO:0000256" key="4">
    <source>
        <dbReference type="ARBA" id="ARBA00023136"/>
    </source>
</evidence>
<proteinExistence type="inferred from homology"/>
<dbReference type="Proteomes" id="UP000736672">
    <property type="component" value="Unassembled WGS sequence"/>
</dbReference>
<feature type="domain" description="Rhodopsin" evidence="7">
    <location>
        <begin position="26"/>
        <end position="140"/>
    </location>
</feature>
<dbReference type="PANTHER" id="PTHR33048">
    <property type="entry name" value="PTH11-LIKE INTEGRAL MEMBRANE PROTEIN (AFU_ORTHOLOGUE AFUA_5G11245)"/>
    <property type="match status" value="1"/>
</dbReference>
<reference evidence="8" key="1">
    <citation type="journal article" date="2021" name="Nat. Commun.">
        <title>Genetic determinants of endophytism in the Arabidopsis root mycobiome.</title>
        <authorList>
            <person name="Mesny F."/>
            <person name="Miyauchi S."/>
            <person name="Thiergart T."/>
            <person name="Pickel B."/>
            <person name="Atanasova L."/>
            <person name="Karlsson M."/>
            <person name="Huettel B."/>
            <person name="Barry K.W."/>
            <person name="Haridas S."/>
            <person name="Chen C."/>
            <person name="Bauer D."/>
            <person name="Andreopoulos W."/>
            <person name="Pangilinan J."/>
            <person name="LaButti K."/>
            <person name="Riley R."/>
            <person name="Lipzen A."/>
            <person name="Clum A."/>
            <person name="Drula E."/>
            <person name="Henrissat B."/>
            <person name="Kohler A."/>
            <person name="Grigoriev I.V."/>
            <person name="Martin F.M."/>
            <person name="Hacquard S."/>
        </authorList>
    </citation>
    <scope>NUCLEOTIDE SEQUENCE</scope>
    <source>
        <strain evidence="8">FSSC 5 MPI-SDFR-AT-0091</strain>
    </source>
</reference>
<evidence type="ECO:0000256" key="2">
    <source>
        <dbReference type="ARBA" id="ARBA00022692"/>
    </source>
</evidence>